<evidence type="ECO:0000256" key="8">
    <source>
        <dbReference type="SAM" id="Phobius"/>
    </source>
</evidence>
<comment type="caution">
    <text evidence="10">The sequence shown here is derived from an EMBL/GenBank/DDBJ whole genome shotgun (WGS) entry which is preliminary data.</text>
</comment>
<feature type="region of interest" description="Disordered" evidence="7">
    <location>
        <begin position="1"/>
        <end position="73"/>
    </location>
</feature>
<sequence>MTLKNDVPESIVSSVMEELNSEDQAPDLQLQHKPTLLTHEKSDEKHAQASKCHKSNGRVSQSEQQKTAVEPPESLFQSISRAVTLKSSNKDLIVPRNKRNGLFSRILVLQQYKDARDYPRPIKSVLVFVVAAVSIAGPMGTSIIFPCIDSLEQDLDTTTDKVNIAVGIYLLGLGIFPIWWSSISEFKGRRTVYIISFSCLVGFSIGCALCKSIGAFIGLRLLCGASSSSAQTMGAGVLSDLFIPEERGAQIGLFYLGSLMAPLLSPIIGSLLVNRWSWRSTQWFMVIFAACNLLGLVLFLPETLRTINKKDVIKNLITETKQEATDNFAESQLNGRTKCSTTVSLEDGSYADEKGQEQEQHNAGNEEEEKEEEALVERVWTNNASVVSAYERRQEELEHLHSTLGTNHDNASNDEAEDDEIYPFDPVMPQMSKVRTNRSKKTVETHCSMKDEEHAKQRKILKHDVEENLEMQKKTGKLKNVDYKRLFYTYGLRPLKSLYYLQYPPVALSITFSAISFAVLYFVNITVEYTYSRPPYNFKPLYIGLLYIPNSVTYIIASIYGGRWVDRLLINYKKKHGILAPEARISYNVLVAVICFPISLLIFGWCLDKKTFWVCPLVGTALFGFASMMTIGATVSYLVDSVGSVGVAVNNLIRMILAAIACFTTDPMLKGMGVGWAFTMLAFIVLGSSSVLLILKWKSNYWRETLDLDALHRKVKE</sequence>
<dbReference type="SUPFAM" id="SSF103473">
    <property type="entry name" value="MFS general substrate transporter"/>
    <property type="match status" value="1"/>
</dbReference>
<keyword evidence="3 8" id="KW-0812">Transmembrane</keyword>
<evidence type="ECO:0000256" key="1">
    <source>
        <dbReference type="ARBA" id="ARBA00004141"/>
    </source>
</evidence>
<dbReference type="Pfam" id="PF07690">
    <property type="entry name" value="MFS_1"/>
    <property type="match status" value="1"/>
</dbReference>
<feature type="transmembrane region" description="Helical" evidence="8">
    <location>
        <begin position="585"/>
        <end position="605"/>
    </location>
</feature>
<dbReference type="OrthoDB" id="3936150at2759"/>
<organism evidence="10 11">
    <name type="scientific">Hanseniaspora osmophila</name>
    <dbReference type="NCBI Taxonomy" id="56408"/>
    <lineage>
        <taxon>Eukaryota</taxon>
        <taxon>Fungi</taxon>
        <taxon>Dikarya</taxon>
        <taxon>Ascomycota</taxon>
        <taxon>Saccharomycotina</taxon>
        <taxon>Saccharomycetes</taxon>
        <taxon>Saccharomycodales</taxon>
        <taxon>Saccharomycodaceae</taxon>
        <taxon>Hanseniaspora</taxon>
    </lineage>
</organism>
<evidence type="ECO:0000256" key="2">
    <source>
        <dbReference type="ARBA" id="ARBA00022448"/>
    </source>
</evidence>
<feature type="domain" description="Major facilitator superfamily (MFS) profile" evidence="9">
    <location>
        <begin position="126"/>
        <end position="700"/>
    </location>
</feature>
<reference evidence="11" key="1">
    <citation type="journal article" date="2016" name="Genome Announc.">
        <title>Genome sequences of three species of Hanseniaspora isolated from spontaneous wine fermentations.</title>
        <authorList>
            <person name="Sternes P.R."/>
            <person name="Lee D."/>
            <person name="Kutyna D.R."/>
            <person name="Borneman A.R."/>
        </authorList>
    </citation>
    <scope>NUCLEOTIDE SEQUENCE [LARGE SCALE GENOMIC DNA]</scope>
    <source>
        <strain evidence="11">AWRI3579</strain>
    </source>
</reference>
<accession>A0A1E5R3F7</accession>
<dbReference type="PANTHER" id="PTHR23502">
    <property type="entry name" value="MAJOR FACILITATOR SUPERFAMILY"/>
    <property type="match status" value="1"/>
</dbReference>
<feature type="compositionally biased region" description="Basic and acidic residues" evidence="7">
    <location>
        <begin position="351"/>
        <end position="360"/>
    </location>
</feature>
<name>A0A1E5R3F7_9ASCO</name>
<dbReference type="Gene3D" id="1.20.1250.20">
    <property type="entry name" value="MFS general substrate transporter like domains"/>
    <property type="match status" value="1"/>
</dbReference>
<dbReference type="Gene3D" id="1.20.1720.10">
    <property type="entry name" value="Multidrug resistance protein D"/>
    <property type="match status" value="1"/>
</dbReference>
<evidence type="ECO:0000313" key="11">
    <source>
        <dbReference type="Proteomes" id="UP000095728"/>
    </source>
</evidence>
<keyword evidence="11" id="KW-1185">Reference proteome</keyword>
<dbReference type="InterPro" id="IPR011701">
    <property type="entry name" value="MFS"/>
</dbReference>
<evidence type="ECO:0000256" key="7">
    <source>
        <dbReference type="SAM" id="MobiDB-lite"/>
    </source>
</evidence>
<evidence type="ECO:0000256" key="4">
    <source>
        <dbReference type="ARBA" id="ARBA00022989"/>
    </source>
</evidence>
<evidence type="ECO:0000313" key="10">
    <source>
        <dbReference type="EMBL" id="OEJ81103.1"/>
    </source>
</evidence>
<dbReference type="InterPro" id="IPR020846">
    <property type="entry name" value="MFS_dom"/>
</dbReference>
<protein>
    <submittedName>
        <fullName evidence="10">Quinidine resistance protein 3</fullName>
    </submittedName>
</protein>
<dbReference type="STRING" id="56408.A0A1E5R3F7"/>
<feature type="transmembrane region" description="Helical" evidence="8">
    <location>
        <begin position="675"/>
        <end position="695"/>
    </location>
</feature>
<feature type="transmembrane region" description="Helical" evidence="8">
    <location>
        <begin position="255"/>
        <end position="276"/>
    </location>
</feature>
<dbReference type="EMBL" id="LPNM01000011">
    <property type="protein sequence ID" value="OEJ81103.1"/>
    <property type="molecule type" value="Genomic_DNA"/>
</dbReference>
<dbReference type="Proteomes" id="UP000095728">
    <property type="component" value="Unassembled WGS sequence"/>
</dbReference>
<feature type="transmembrane region" description="Helical" evidence="8">
    <location>
        <begin position="164"/>
        <end position="180"/>
    </location>
</feature>
<feature type="transmembrane region" description="Helical" evidence="8">
    <location>
        <begin position="543"/>
        <end position="565"/>
    </location>
</feature>
<dbReference type="InParanoid" id="A0A1E5R3F7"/>
<feature type="transmembrane region" description="Helical" evidence="8">
    <location>
        <begin position="503"/>
        <end position="523"/>
    </location>
</feature>
<evidence type="ECO:0000256" key="5">
    <source>
        <dbReference type="ARBA" id="ARBA00023136"/>
    </source>
</evidence>
<proteinExistence type="inferred from homology"/>
<evidence type="ECO:0000256" key="3">
    <source>
        <dbReference type="ARBA" id="ARBA00022692"/>
    </source>
</evidence>
<dbReference type="InterPro" id="IPR036259">
    <property type="entry name" value="MFS_trans_sf"/>
</dbReference>
<feature type="transmembrane region" description="Helical" evidence="8">
    <location>
        <begin position="125"/>
        <end position="144"/>
    </location>
</feature>
<feature type="transmembrane region" description="Helical" evidence="8">
    <location>
        <begin position="651"/>
        <end position="669"/>
    </location>
</feature>
<comment type="subcellular location">
    <subcellularLocation>
        <location evidence="1">Membrane</location>
        <topology evidence="1">Multi-pass membrane protein</topology>
    </subcellularLocation>
</comment>
<comment type="similarity">
    <text evidence="6">Belongs to the major facilitator superfamily. CAR1 family.</text>
</comment>
<dbReference type="GO" id="GO:0005886">
    <property type="term" value="C:plasma membrane"/>
    <property type="evidence" value="ECO:0007669"/>
    <property type="project" value="TreeGrafter"/>
</dbReference>
<feature type="transmembrane region" description="Helical" evidence="8">
    <location>
        <begin position="611"/>
        <end position="639"/>
    </location>
</feature>
<keyword evidence="4 8" id="KW-1133">Transmembrane helix</keyword>
<feature type="compositionally biased region" description="Basic and acidic residues" evidence="7">
    <location>
        <begin position="38"/>
        <end position="47"/>
    </location>
</feature>
<feature type="region of interest" description="Disordered" evidence="7">
    <location>
        <begin position="349"/>
        <end position="373"/>
    </location>
</feature>
<gene>
    <name evidence="10" type="ORF">AWRI3579_g4213</name>
</gene>
<dbReference type="PANTHER" id="PTHR23502:SF5">
    <property type="entry name" value="QUINIDINE RESISTANCE PROTEIN 3"/>
    <property type="match status" value="1"/>
</dbReference>
<evidence type="ECO:0000256" key="6">
    <source>
        <dbReference type="ARBA" id="ARBA00038347"/>
    </source>
</evidence>
<dbReference type="GO" id="GO:0010509">
    <property type="term" value="P:intracellular polyamine homeostasis"/>
    <property type="evidence" value="ECO:0007669"/>
    <property type="project" value="TreeGrafter"/>
</dbReference>
<dbReference type="GO" id="GO:0015203">
    <property type="term" value="F:polyamine transmembrane transporter activity"/>
    <property type="evidence" value="ECO:0007669"/>
    <property type="project" value="TreeGrafter"/>
</dbReference>
<dbReference type="FunCoup" id="A0A1E5R3F7">
    <property type="interactions" value="27"/>
</dbReference>
<dbReference type="FunFam" id="1.20.1720.10:FF:000009">
    <property type="entry name" value="MFS multidrug transporter"/>
    <property type="match status" value="1"/>
</dbReference>
<feature type="compositionally biased region" description="Polar residues" evidence="7">
    <location>
        <begin position="57"/>
        <end position="67"/>
    </location>
</feature>
<dbReference type="AlphaFoldDB" id="A0A1E5R3F7"/>
<evidence type="ECO:0000259" key="9">
    <source>
        <dbReference type="PROSITE" id="PS50850"/>
    </source>
</evidence>
<keyword evidence="5 8" id="KW-0472">Membrane</keyword>
<feature type="transmembrane region" description="Helical" evidence="8">
    <location>
        <begin position="282"/>
        <end position="300"/>
    </location>
</feature>
<dbReference type="PROSITE" id="PS50850">
    <property type="entry name" value="MFS"/>
    <property type="match status" value="1"/>
</dbReference>
<keyword evidence="2" id="KW-0813">Transport</keyword>